<reference evidence="2 4" key="1">
    <citation type="journal article" date="2014" name="BMC Genomics">
        <title>Genome sequence of Anopheles sinensis provides insight into genetics basis of mosquito competence for malaria parasites.</title>
        <authorList>
            <person name="Zhou D."/>
            <person name="Zhang D."/>
            <person name="Ding G."/>
            <person name="Shi L."/>
            <person name="Hou Q."/>
            <person name="Ye Y."/>
            <person name="Xu Y."/>
            <person name="Zhou H."/>
            <person name="Xiong C."/>
            <person name="Li S."/>
            <person name="Yu J."/>
            <person name="Hong S."/>
            <person name="Yu X."/>
            <person name="Zou P."/>
            <person name="Chen C."/>
            <person name="Chang X."/>
            <person name="Wang W."/>
            <person name="Lv Y."/>
            <person name="Sun Y."/>
            <person name="Ma L."/>
            <person name="Shen B."/>
            <person name="Zhu C."/>
        </authorList>
    </citation>
    <scope>NUCLEOTIDE SEQUENCE [LARGE SCALE GENOMIC DNA]</scope>
</reference>
<proteinExistence type="predicted"/>
<gene>
    <name evidence="2" type="ORF">ZHAS_00005813</name>
</gene>
<feature type="region of interest" description="Disordered" evidence="1">
    <location>
        <begin position="39"/>
        <end position="67"/>
    </location>
</feature>
<evidence type="ECO:0000313" key="2">
    <source>
        <dbReference type="EMBL" id="KFB38537.1"/>
    </source>
</evidence>
<dbReference type="AlphaFoldDB" id="A0A084VKP3"/>
<reference evidence="3" key="2">
    <citation type="submission" date="2020-05" db="UniProtKB">
        <authorList>
            <consortium name="EnsemblMetazoa"/>
        </authorList>
    </citation>
    <scope>IDENTIFICATION</scope>
</reference>
<evidence type="ECO:0000256" key="1">
    <source>
        <dbReference type="SAM" id="MobiDB-lite"/>
    </source>
</evidence>
<accession>A0A084VKP3</accession>
<keyword evidence="4" id="KW-1185">Reference proteome</keyword>
<dbReference type="EMBL" id="ATLV01014236">
    <property type="status" value="NOT_ANNOTATED_CDS"/>
    <property type="molecule type" value="Genomic_DNA"/>
</dbReference>
<evidence type="ECO:0000313" key="4">
    <source>
        <dbReference type="Proteomes" id="UP000030765"/>
    </source>
</evidence>
<dbReference type="EnsemblMetazoa" id="ASIC005813-RA">
    <property type="protein sequence ID" value="ASIC005813-PA"/>
    <property type="gene ID" value="ASIC005813"/>
</dbReference>
<protein>
    <submittedName>
        <fullName evidence="2 3">Calmodulin-binding coil-coil protein</fullName>
    </submittedName>
</protein>
<organism evidence="2">
    <name type="scientific">Anopheles sinensis</name>
    <name type="common">Mosquito</name>
    <dbReference type="NCBI Taxonomy" id="74873"/>
    <lineage>
        <taxon>Eukaryota</taxon>
        <taxon>Metazoa</taxon>
        <taxon>Ecdysozoa</taxon>
        <taxon>Arthropoda</taxon>
        <taxon>Hexapoda</taxon>
        <taxon>Insecta</taxon>
        <taxon>Pterygota</taxon>
        <taxon>Neoptera</taxon>
        <taxon>Endopterygota</taxon>
        <taxon>Diptera</taxon>
        <taxon>Nematocera</taxon>
        <taxon>Culicoidea</taxon>
        <taxon>Culicidae</taxon>
        <taxon>Anophelinae</taxon>
        <taxon>Anopheles</taxon>
    </lineage>
</organism>
<dbReference type="EMBL" id="KE524948">
    <property type="protein sequence ID" value="KFB38537.1"/>
    <property type="molecule type" value="Genomic_DNA"/>
</dbReference>
<sequence length="67" mass="7190">MVSVIIGTVCRCHPALSQRMDADIYASFPVCRSTAGWIDSPVRKGSPSRGQPSEVPVMPSDTSINVQ</sequence>
<name>A0A084VKP3_ANOSI</name>
<dbReference type="Proteomes" id="UP000030765">
    <property type="component" value="Unassembled WGS sequence"/>
</dbReference>
<dbReference type="VEuPathDB" id="VectorBase:ASIC005813"/>
<evidence type="ECO:0000313" key="3">
    <source>
        <dbReference type="EnsemblMetazoa" id="ASIC005813-PA"/>
    </source>
</evidence>